<dbReference type="GO" id="GO:0008736">
    <property type="term" value="F:L-fucose isomerase activity"/>
    <property type="evidence" value="ECO:0007669"/>
    <property type="project" value="UniProtKB-UniRule"/>
</dbReference>
<dbReference type="Pfam" id="PF07881">
    <property type="entry name" value="Fucose_iso_N1"/>
    <property type="match status" value="1"/>
</dbReference>
<dbReference type="OrthoDB" id="9760430at2"/>
<dbReference type="AlphaFoldDB" id="A0A1B8RME2"/>
<evidence type="ECO:0000259" key="8">
    <source>
        <dbReference type="Pfam" id="PF02952"/>
    </source>
</evidence>
<comment type="pathway">
    <text evidence="7">Carbohydrate degradation; L-fucose degradation; L-lactaldehyde and glycerone phosphate from L-fucose: step 1/3.</text>
</comment>
<feature type="domain" description="L-fucose isomerase N-terminal-1" evidence="9">
    <location>
        <begin position="5"/>
        <end position="172"/>
    </location>
</feature>
<keyword evidence="6 7" id="KW-0119">Carbohydrate metabolism</keyword>
<evidence type="ECO:0000256" key="1">
    <source>
        <dbReference type="ARBA" id="ARBA00022490"/>
    </source>
</evidence>
<evidence type="ECO:0000256" key="5">
    <source>
        <dbReference type="ARBA" id="ARBA00023253"/>
    </source>
</evidence>
<evidence type="ECO:0000313" key="11">
    <source>
        <dbReference type="EMBL" id="OBY10030.1"/>
    </source>
</evidence>
<comment type="cofactor">
    <cofactor evidence="7">
        <name>Mn(2+)</name>
        <dbReference type="ChEBI" id="CHEBI:29035"/>
    </cofactor>
</comment>
<dbReference type="eggNOG" id="COG2407">
    <property type="taxonomic scope" value="Bacteria"/>
</dbReference>
<keyword evidence="3 7" id="KW-0464">Manganese</keyword>
<comment type="function">
    <text evidence="7">Converts the aldose L-fucose into the corresponding ketose L-fuculose.</text>
</comment>
<evidence type="ECO:0000256" key="2">
    <source>
        <dbReference type="ARBA" id="ARBA00022723"/>
    </source>
</evidence>
<dbReference type="NCBIfam" id="NF008220">
    <property type="entry name" value="PRK10991.1"/>
    <property type="match status" value="1"/>
</dbReference>
<comment type="similarity">
    <text evidence="7">Belongs to the L-fucose isomerase family.</text>
</comment>
<dbReference type="RefSeq" id="WP_065254696.1">
    <property type="nucleotide sequence ID" value="NZ_MAPZ01000025.1"/>
</dbReference>
<dbReference type="InterPro" id="IPR038391">
    <property type="entry name" value="Fucose_iso_dom1_sf"/>
</dbReference>
<evidence type="ECO:0000259" key="9">
    <source>
        <dbReference type="Pfam" id="PF07881"/>
    </source>
</evidence>
<dbReference type="InterPro" id="IPR038392">
    <property type="entry name" value="Fucose_isomerase_dom2_sf"/>
</dbReference>
<accession>A0A1B8RME2</accession>
<dbReference type="Gene3D" id="3.20.14.10">
    <property type="entry name" value="L-fucose/L-arabinose isomerase, C-terminal"/>
    <property type="match status" value="1"/>
</dbReference>
<dbReference type="Pfam" id="PF02952">
    <property type="entry name" value="Fucose_iso_C"/>
    <property type="match status" value="1"/>
</dbReference>
<evidence type="ECO:0000256" key="3">
    <source>
        <dbReference type="ARBA" id="ARBA00023211"/>
    </source>
</evidence>
<dbReference type="PANTHER" id="PTHR37840">
    <property type="entry name" value="L-FUCOSE ISOMERASE"/>
    <property type="match status" value="1"/>
</dbReference>
<dbReference type="NCBIfam" id="TIGR01089">
    <property type="entry name" value="fucI"/>
    <property type="match status" value="1"/>
</dbReference>
<evidence type="ECO:0000259" key="10">
    <source>
        <dbReference type="Pfam" id="PF07882"/>
    </source>
</evidence>
<dbReference type="Gene3D" id="3.40.50.1070">
    <property type="match status" value="1"/>
</dbReference>
<feature type="domain" description="L-fucose isomerase N-terminal-2" evidence="10">
    <location>
        <begin position="173"/>
        <end position="358"/>
    </location>
</feature>
<dbReference type="EC" id="5.3.1.25" evidence="7"/>
<comment type="subcellular location">
    <subcellularLocation>
        <location evidence="7">Cytoplasm</location>
    </subcellularLocation>
</comment>
<dbReference type="InterPro" id="IPR038393">
    <property type="entry name" value="Fuc_iso_dom3_sf"/>
</dbReference>
<evidence type="ECO:0000256" key="7">
    <source>
        <dbReference type="HAMAP-Rule" id="MF_01254"/>
    </source>
</evidence>
<dbReference type="GO" id="GO:0030145">
    <property type="term" value="F:manganese ion binding"/>
    <property type="evidence" value="ECO:0007669"/>
    <property type="project" value="UniProtKB-UniRule"/>
</dbReference>
<feature type="domain" description="L-fucose isomerase C-terminal" evidence="8">
    <location>
        <begin position="394"/>
        <end position="555"/>
    </location>
</feature>
<dbReference type="InterPro" id="IPR005763">
    <property type="entry name" value="Fucose_isomerase"/>
</dbReference>
<keyword evidence="2 7" id="KW-0479">Metal-binding</keyword>
<feature type="binding site" evidence="7">
    <location>
        <position position="365"/>
    </location>
    <ligand>
        <name>Mn(2+)</name>
        <dbReference type="ChEBI" id="CHEBI:29035"/>
    </ligand>
</feature>
<keyword evidence="1 7" id="KW-0963">Cytoplasm</keyword>
<dbReference type="GO" id="GO:0042355">
    <property type="term" value="P:L-fucose catabolic process"/>
    <property type="evidence" value="ECO:0007669"/>
    <property type="project" value="UniProtKB-UniRule"/>
</dbReference>
<protein>
    <recommendedName>
        <fullName evidence="7">L-fucose isomerase</fullName>
        <shortName evidence="7">FucIase</shortName>
        <ecNumber evidence="7">5.3.1.25</ecNumber>
    </recommendedName>
    <alternativeName>
        <fullName evidence="7">6-deoxy-L-galactose isomerase</fullName>
    </alternativeName>
</protein>
<gene>
    <name evidence="7" type="primary">fucI</name>
    <name evidence="11" type="ORF">CP373A1_13090</name>
</gene>
<comment type="catalytic activity">
    <reaction evidence="7">
        <text>L-fucose = L-fuculose</text>
        <dbReference type="Rhea" id="RHEA:17233"/>
        <dbReference type="ChEBI" id="CHEBI:2181"/>
        <dbReference type="ChEBI" id="CHEBI:17617"/>
        <dbReference type="EC" id="5.3.1.25"/>
    </reaction>
</comment>
<feature type="binding site" evidence="7">
    <location>
        <position position="341"/>
    </location>
    <ligand>
        <name>Mn(2+)</name>
        <dbReference type="ChEBI" id="CHEBI:29035"/>
    </ligand>
</feature>
<dbReference type="GO" id="GO:0005737">
    <property type="term" value="C:cytoplasm"/>
    <property type="evidence" value="ECO:0007669"/>
    <property type="project" value="UniProtKB-SubCell"/>
</dbReference>
<organism evidence="11 12">
    <name type="scientific">Clostridium paraputrificum</name>
    <dbReference type="NCBI Taxonomy" id="29363"/>
    <lineage>
        <taxon>Bacteria</taxon>
        <taxon>Bacillati</taxon>
        <taxon>Bacillota</taxon>
        <taxon>Clostridia</taxon>
        <taxon>Eubacteriales</taxon>
        <taxon>Clostridiaceae</taxon>
        <taxon>Clostridium</taxon>
    </lineage>
</organism>
<keyword evidence="5 7" id="KW-0294">Fucose metabolism</keyword>
<dbReference type="Pfam" id="PF07882">
    <property type="entry name" value="Fucose_iso_N2"/>
    <property type="match status" value="1"/>
</dbReference>
<keyword evidence="4 7" id="KW-0413">Isomerase</keyword>
<keyword evidence="12" id="KW-1185">Reference proteome</keyword>
<dbReference type="GO" id="GO:0019571">
    <property type="term" value="P:D-arabinose catabolic process"/>
    <property type="evidence" value="ECO:0007669"/>
    <property type="project" value="TreeGrafter"/>
</dbReference>
<feature type="active site" description="Proton acceptor" evidence="7">
    <location>
        <position position="341"/>
    </location>
</feature>
<proteinExistence type="inferred from homology"/>
<name>A0A1B8RME2_9CLOT</name>
<dbReference type="InterPro" id="IPR012888">
    <property type="entry name" value="Fucose_iso_N1"/>
</dbReference>
<dbReference type="GO" id="GO:0008790">
    <property type="term" value="F:arabinose isomerase activity"/>
    <property type="evidence" value="ECO:0007669"/>
    <property type="project" value="TreeGrafter"/>
</dbReference>
<evidence type="ECO:0000256" key="6">
    <source>
        <dbReference type="ARBA" id="ARBA00023277"/>
    </source>
</evidence>
<dbReference type="InterPro" id="IPR009015">
    <property type="entry name" value="Fucose_isomerase_N/cen_sf"/>
</dbReference>
<dbReference type="InterPro" id="IPR015888">
    <property type="entry name" value="Fuc_isomerase_C"/>
</dbReference>
<dbReference type="UniPathway" id="UPA00563">
    <property type="reaction ID" value="UER00624"/>
</dbReference>
<dbReference type="SUPFAM" id="SSF50443">
    <property type="entry name" value="FucI/AraA C-terminal domain-like"/>
    <property type="match status" value="1"/>
</dbReference>
<reference evidence="11 12" key="1">
    <citation type="submission" date="2016-06" db="EMBL/GenBank/DDBJ databases">
        <authorList>
            <person name="Kjaerup R.B."/>
            <person name="Dalgaard T.S."/>
            <person name="Juul-Madsen H.R."/>
        </authorList>
    </citation>
    <scope>NUCLEOTIDE SEQUENCE [LARGE SCALE GENOMIC DNA]</scope>
    <source>
        <strain evidence="11 12">373-A1</strain>
    </source>
</reference>
<dbReference type="Gene3D" id="3.40.275.10">
    <property type="entry name" value="L-fucose Isomerase, Chain A, domain 2"/>
    <property type="match status" value="1"/>
</dbReference>
<dbReference type="InterPro" id="IPR012889">
    <property type="entry name" value="Fucose_isomerase_N2"/>
</dbReference>
<feature type="active site" description="Proton acceptor" evidence="7">
    <location>
        <position position="365"/>
    </location>
</feature>
<comment type="caution">
    <text evidence="11">The sequence shown here is derived from an EMBL/GenBank/DDBJ whole genome shotgun (WGS) entry which is preliminary data.</text>
</comment>
<feature type="binding site" evidence="7">
    <location>
        <position position="531"/>
    </location>
    <ligand>
        <name>Mn(2+)</name>
        <dbReference type="ChEBI" id="CHEBI:29035"/>
    </ligand>
</feature>
<dbReference type="EMBL" id="MAPZ01000025">
    <property type="protein sequence ID" value="OBY10030.1"/>
    <property type="molecule type" value="Genomic_DNA"/>
</dbReference>
<sequence length="595" mass="65827">MKVYPRIGIRPTIDGRQGGVRESLEEKAMKMAQSAKELIENSLCYADGTPVQCVLASRTIGGGGDAGIVQQEFTGQNIVATLSVTPSWCYGTETMDLDPNTIKAIWGFNGTERPGAVYLAAAMSGYAQKGFPAFKIYGHDVQELDDNTIPEDVKEKILSFAKGAIAVGQMKGKSYVNIGSSAMGIAGSQVDVSFFEDYLGMLVEFVDMTEILRRIHLGIFDQAEYDKALAWIKANCREGMDINEGKDLPHIIKKSKVVPPDKDWEFIAKQAIIIRDILFGNEKLSELGWEEEARGRNAIAGGFQGQRQWTDWLPNGDFTEAIMASTFDWNGPRQVTAFATENDTLNGVSMLLGTLLTNKAPIFSDVRTYWSPESVKRVTGKELTGKAENGVIHLINSGASALDGTAASRDKDGNRTMKEFWNMTNEDIQSCLKATDWCRANYEYFRGGGFSSHFKTEAELPVTLIRINLIKGIGPTLQIAEGYTCVLDEEIHKVLDERTDKTWPTTWFAPNLGERGFETVYDVMNHWGANHGAFVHGHIGADLITLASMLRIPVTLHNVPREKIFRPSIFEGAGTKELETADFEVCRLLGPLYKK</sequence>
<dbReference type="InterPro" id="IPR004216">
    <property type="entry name" value="Fuc/Ara_isomerase_C"/>
</dbReference>
<evidence type="ECO:0000256" key="4">
    <source>
        <dbReference type="ARBA" id="ARBA00023235"/>
    </source>
</evidence>
<evidence type="ECO:0000313" key="12">
    <source>
        <dbReference type="Proteomes" id="UP000092714"/>
    </source>
</evidence>
<dbReference type="PANTHER" id="PTHR37840:SF1">
    <property type="entry name" value="L-FUCOSE ISOMERASE"/>
    <property type="match status" value="1"/>
</dbReference>
<dbReference type="HAMAP" id="MF_01254">
    <property type="entry name" value="Fucose_iso"/>
    <property type="match status" value="1"/>
</dbReference>
<dbReference type="Proteomes" id="UP000092714">
    <property type="component" value="Unassembled WGS sequence"/>
</dbReference>
<dbReference type="SUPFAM" id="SSF53743">
    <property type="entry name" value="FucI/AraA N-terminal and middle domains"/>
    <property type="match status" value="1"/>
</dbReference>